<evidence type="ECO:0000313" key="1">
    <source>
        <dbReference type="EMBL" id="CAK7333719.1"/>
    </source>
</evidence>
<name>A0AAV1RG95_9ROSI</name>
<gene>
    <name evidence="1" type="ORF">DCAF_LOCUS9583</name>
</gene>
<sequence>MSTVYEEEAVASLPNPIIIKALEELRMGVSFVARKHPGRCFLSDELGRKENETCIR</sequence>
<dbReference type="EMBL" id="CAWUPB010000936">
    <property type="protein sequence ID" value="CAK7333719.1"/>
    <property type="molecule type" value="Genomic_DNA"/>
</dbReference>
<organism evidence="1 2">
    <name type="scientific">Dovyalis caffra</name>
    <dbReference type="NCBI Taxonomy" id="77055"/>
    <lineage>
        <taxon>Eukaryota</taxon>
        <taxon>Viridiplantae</taxon>
        <taxon>Streptophyta</taxon>
        <taxon>Embryophyta</taxon>
        <taxon>Tracheophyta</taxon>
        <taxon>Spermatophyta</taxon>
        <taxon>Magnoliopsida</taxon>
        <taxon>eudicotyledons</taxon>
        <taxon>Gunneridae</taxon>
        <taxon>Pentapetalae</taxon>
        <taxon>rosids</taxon>
        <taxon>fabids</taxon>
        <taxon>Malpighiales</taxon>
        <taxon>Salicaceae</taxon>
        <taxon>Flacourtieae</taxon>
        <taxon>Dovyalis</taxon>
    </lineage>
</organism>
<keyword evidence="2" id="KW-1185">Reference proteome</keyword>
<dbReference type="Proteomes" id="UP001314170">
    <property type="component" value="Unassembled WGS sequence"/>
</dbReference>
<dbReference type="AlphaFoldDB" id="A0AAV1RG95"/>
<reference evidence="1 2" key="1">
    <citation type="submission" date="2024-01" db="EMBL/GenBank/DDBJ databases">
        <authorList>
            <person name="Waweru B."/>
        </authorList>
    </citation>
    <scope>NUCLEOTIDE SEQUENCE [LARGE SCALE GENOMIC DNA]</scope>
</reference>
<evidence type="ECO:0000313" key="2">
    <source>
        <dbReference type="Proteomes" id="UP001314170"/>
    </source>
</evidence>
<accession>A0AAV1RG95</accession>
<proteinExistence type="predicted"/>
<protein>
    <submittedName>
        <fullName evidence="1">Uncharacterized protein</fullName>
    </submittedName>
</protein>
<comment type="caution">
    <text evidence="1">The sequence shown here is derived from an EMBL/GenBank/DDBJ whole genome shotgun (WGS) entry which is preliminary data.</text>
</comment>